<name>A0ABR3JA43_9AGAR</name>
<dbReference type="Gene3D" id="3.80.10.10">
    <property type="entry name" value="Ribonuclease Inhibitor"/>
    <property type="match status" value="1"/>
</dbReference>
<keyword evidence="2" id="KW-1185">Reference proteome</keyword>
<evidence type="ECO:0008006" key="3">
    <source>
        <dbReference type="Google" id="ProtNLM"/>
    </source>
</evidence>
<gene>
    <name evidence="1" type="ORF">HGRIS_006628</name>
</gene>
<proteinExistence type="predicted"/>
<dbReference type="SUPFAM" id="SSF52047">
    <property type="entry name" value="RNI-like"/>
    <property type="match status" value="1"/>
</dbReference>
<comment type="caution">
    <text evidence="1">The sequence shown here is derived from an EMBL/GenBank/DDBJ whole genome shotgun (WGS) entry which is preliminary data.</text>
</comment>
<protein>
    <recommendedName>
        <fullName evidence="3">F-box domain-containing protein</fullName>
    </recommendedName>
</protein>
<evidence type="ECO:0000313" key="1">
    <source>
        <dbReference type="EMBL" id="KAL0952348.1"/>
    </source>
</evidence>
<dbReference type="EMBL" id="JASNQZ010000010">
    <property type="protein sequence ID" value="KAL0952348.1"/>
    <property type="molecule type" value="Genomic_DNA"/>
</dbReference>
<evidence type="ECO:0000313" key="2">
    <source>
        <dbReference type="Proteomes" id="UP001556367"/>
    </source>
</evidence>
<accession>A0ABR3JA43</accession>
<organism evidence="1 2">
    <name type="scientific">Hohenbuehelia grisea</name>
    <dbReference type="NCBI Taxonomy" id="104357"/>
    <lineage>
        <taxon>Eukaryota</taxon>
        <taxon>Fungi</taxon>
        <taxon>Dikarya</taxon>
        <taxon>Basidiomycota</taxon>
        <taxon>Agaricomycotina</taxon>
        <taxon>Agaricomycetes</taxon>
        <taxon>Agaricomycetidae</taxon>
        <taxon>Agaricales</taxon>
        <taxon>Pleurotineae</taxon>
        <taxon>Pleurotaceae</taxon>
        <taxon>Hohenbuehelia</taxon>
    </lineage>
</organism>
<sequence length="444" mass="49780">MATTQAEMRALTRALPSVAEPYDNQCFLLRLPNEIIAKIFFYALPYFDVKRIQTYPSPYDAPLLLTNLCHRLTHIVWTTSSLWSCLAIQVGRPGHDVPPTVLQRWLTRAGARPLTLSIVFWSHRQEMFEIIMSTAPRWKTVLISAQPRNLGDFRPWTSGGFPLLESLFVYARLSNFNDIPLCSAAPEFAPRFKKLLVFGALVFPVPLPWGNLRELELRNCDITALRRLSPHTSSLESLTLANTVCIEITRFPITLPNLRRLIVIGNFYDFIALMEDVETPALEFFSCSLHHSSSRQFFNVFNRLIQKSGCLITSFILQFPTAELDDIIPFLTSTSSIQSLELGCAKVPSAPLLRGLTWDPSGGAASMLLPRLSSLVLEAHETDAPFDSVLLDMLQSRSGVHPSAEPAHLGSFTLRTADYVIDPGSLRQVEELCARSGIDFELQS</sequence>
<dbReference type="Proteomes" id="UP001556367">
    <property type="component" value="Unassembled WGS sequence"/>
</dbReference>
<dbReference type="InterPro" id="IPR032675">
    <property type="entry name" value="LRR_dom_sf"/>
</dbReference>
<reference evidence="2" key="1">
    <citation type="submission" date="2024-06" db="EMBL/GenBank/DDBJ databases">
        <title>Multi-omics analyses provide insights into the biosynthesis of the anticancer antibiotic pleurotin in Hohenbuehelia grisea.</title>
        <authorList>
            <person name="Weaver J.A."/>
            <person name="Alberti F."/>
        </authorList>
    </citation>
    <scope>NUCLEOTIDE SEQUENCE [LARGE SCALE GENOMIC DNA]</scope>
    <source>
        <strain evidence="2">T-177</strain>
    </source>
</reference>